<sequence length="402" mass="46425">MSFLNKHSFFALIYFFLIAFLGVFLRLYQIVDLPADYKFIVHTHSHVALLGWVYTALTTLIYKLYLGNASIEKKYRILFWCTQITIVGMLLTFPFTGYALFSIIFSTLFLFASYSFVWLFIRYTTKEQKRTNSYRCIHVSLWFMAMSSIGPWALGAIMASAGSGSDLYRNAIYFYLHFQYNGWFVMALFGILIHILEKQGIVLEKKSFNHFFWTINAGAVLTFGISLLWMKPPILIYVISGIGALLQFLAMVILAKQLFLVKKRMKKIGPKLFYRLLKTIGLLFLVKLFLQLLGAFPYFAAVISYNMDFVIGYLHWIFLGVVSLALLVFLDYFKLILLTKESVLIYVIGFILTEGLIFYKGFVVWLKVSLAVDYFWYLVLASVVVLIAIGNIFKDQLRKTTG</sequence>
<protein>
    <submittedName>
        <fullName evidence="2">Uncharacterized protein</fullName>
    </submittedName>
</protein>
<feature type="transmembrane region" description="Helical" evidence="1">
    <location>
        <begin position="374"/>
        <end position="393"/>
    </location>
</feature>
<proteinExistence type="predicted"/>
<accession>A0A285N136</accession>
<dbReference type="OrthoDB" id="2827525at2"/>
<feature type="transmembrane region" description="Helical" evidence="1">
    <location>
        <begin position="47"/>
        <end position="65"/>
    </location>
</feature>
<reference evidence="3" key="1">
    <citation type="submission" date="2017-09" db="EMBL/GenBank/DDBJ databases">
        <authorList>
            <person name="Varghese N."/>
            <person name="Submissions S."/>
        </authorList>
    </citation>
    <scope>NUCLEOTIDE SEQUENCE [LARGE SCALE GENOMIC DNA]</scope>
    <source>
        <strain evidence="3">DSM 25885</strain>
    </source>
</reference>
<feature type="transmembrane region" description="Helical" evidence="1">
    <location>
        <begin position="101"/>
        <end position="121"/>
    </location>
</feature>
<dbReference type="AlphaFoldDB" id="A0A285N136"/>
<feature type="transmembrane region" description="Helical" evidence="1">
    <location>
        <begin position="276"/>
        <end position="301"/>
    </location>
</feature>
<feature type="transmembrane region" description="Helical" evidence="1">
    <location>
        <begin position="313"/>
        <end position="333"/>
    </location>
</feature>
<name>A0A285N136_9FLAO</name>
<feature type="transmembrane region" description="Helical" evidence="1">
    <location>
        <begin position="234"/>
        <end position="255"/>
    </location>
</feature>
<evidence type="ECO:0000313" key="3">
    <source>
        <dbReference type="Proteomes" id="UP000219048"/>
    </source>
</evidence>
<feature type="transmembrane region" description="Helical" evidence="1">
    <location>
        <begin position="9"/>
        <end position="27"/>
    </location>
</feature>
<keyword evidence="3" id="KW-1185">Reference proteome</keyword>
<gene>
    <name evidence="2" type="ORF">SAMN06265377_3300</name>
</gene>
<evidence type="ECO:0000256" key="1">
    <source>
        <dbReference type="SAM" id="Phobius"/>
    </source>
</evidence>
<organism evidence="2 3">
    <name type="scientific">Flagellimonas pacifica</name>
    <dbReference type="NCBI Taxonomy" id="1247520"/>
    <lineage>
        <taxon>Bacteria</taxon>
        <taxon>Pseudomonadati</taxon>
        <taxon>Bacteroidota</taxon>
        <taxon>Flavobacteriia</taxon>
        <taxon>Flavobacteriales</taxon>
        <taxon>Flavobacteriaceae</taxon>
        <taxon>Flagellimonas</taxon>
    </lineage>
</organism>
<feature type="transmembrane region" description="Helical" evidence="1">
    <location>
        <begin position="141"/>
        <end position="160"/>
    </location>
</feature>
<feature type="transmembrane region" description="Helical" evidence="1">
    <location>
        <begin position="172"/>
        <end position="196"/>
    </location>
</feature>
<keyword evidence="1" id="KW-0812">Transmembrane</keyword>
<keyword evidence="1" id="KW-1133">Transmembrane helix</keyword>
<feature type="transmembrane region" description="Helical" evidence="1">
    <location>
        <begin position="345"/>
        <end position="368"/>
    </location>
</feature>
<dbReference type="Proteomes" id="UP000219048">
    <property type="component" value="Unassembled WGS sequence"/>
</dbReference>
<feature type="transmembrane region" description="Helical" evidence="1">
    <location>
        <begin position="208"/>
        <end position="228"/>
    </location>
</feature>
<dbReference type="EMBL" id="OBEH01000005">
    <property type="protein sequence ID" value="SNZ01461.1"/>
    <property type="molecule type" value="Genomic_DNA"/>
</dbReference>
<keyword evidence="1" id="KW-0472">Membrane</keyword>
<evidence type="ECO:0000313" key="2">
    <source>
        <dbReference type="EMBL" id="SNZ01461.1"/>
    </source>
</evidence>
<feature type="transmembrane region" description="Helical" evidence="1">
    <location>
        <begin position="77"/>
        <end position="95"/>
    </location>
</feature>